<evidence type="ECO:0008006" key="4">
    <source>
        <dbReference type="Google" id="ProtNLM"/>
    </source>
</evidence>
<comment type="caution">
    <text evidence="2">The sequence shown here is derived from an EMBL/GenBank/DDBJ whole genome shotgun (WGS) entry which is preliminary data.</text>
</comment>
<dbReference type="RefSeq" id="WP_171694095.1">
    <property type="nucleotide sequence ID" value="NZ_WHOC01000197.1"/>
</dbReference>
<name>A0ABX1ZDK6_9BACL</name>
<sequence>MKRYLSMLGNYLLYLTIIILVIFLYNIVIDPVLGWGQFGKGKNIPIQVFMVLVITIALSSIVYAIKYRLLKQTPVSFWRLSIFSPISPSFSVHMITIGLAFTLLNAASMKLLLYYNITTFNDFTEEYFASVPFVYIILSSVLTTALELILFFGIMFNEARKHVPVFWPILVIALIIAALQPGGIAMQLLGVALGFIYGSIYVRLSSIWSIMLIGIVFNISLFGMKRIGWLDSMENMSDFTLILLAAVMGLYLIFSTLWYWRKPKAATNSRSRRSAR</sequence>
<keyword evidence="1" id="KW-0812">Transmembrane</keyword>
<reference evidence="2 3" key="1">
    <citation type="submission" date="2019-10" db="EMBL/GenBank/DDBJ databases">
        <title>Description of Paenibacillus choica sp. nov.</title>
        <authorList>
            <person name="Carlier A."/>
            <person name="Qi S."/>
        </authorList>
    </citation>
    <scope>NUCLEOTIDE SEQUENCE [LARGE SCALE GENOMIC DNA]</scope>
    <source>
        <strain evidence="2 3">LMG 31460</strain>
    </source>
</reference>
<feature type="transmembrane region" description="Helical" evidence="1">
    <location>
        <begin position="163"/>
        <end position="179"/>
    </location>
</feature>
<feature type="transmembrane region" description="Helical" evidence="1">
    <location>
        <begin position="239"/>
        <end position="260"/>
    </location>
</feature>
<dbReference type="EMBL" id="WHOC01000197">
    <property type="protein sequence ID" value="NOU91397.1"/>
    <property type="molecule type" value="Genomic_DNA"/>
</dbReference>
<feature type="transmembrane region" description="Helical" evidence="1">
    <location>
        <begin position="185"/>
        <end position="202"/>
    </location>
</feature>
<protein>
    <recommendedName>
        <fullName evidence="4">CPBP family intramembrane metalloprotease</fullName>
    </recommendedName>
</protein>
<feature type="transmembrane region" description="Helical" evidence="1">
    <location>
        <begin position="12"/>
        <end position="29"/>
    </location>
</feature>
<evidence type="ECO:0000313" key="3">
    <source>
        <dbReference type="Proteomes" id="UP000658690"/>
    </source>
</evidence>
<keyword evidence="3" id="KW-1185">Reference proteome</keyword>
<keyword evidence="1" id="KW-1133">Transmembrane helix</keyword>
<keyword evidence="1" id="KW-0472">Membrane</keyword>
<feature type="transmembrane region" description="Helical" evidence="1">
    <location>
        <begin position="133"/>
        <end position="156"/>
    </location>
</feature>
<gene>
    <name evidence="2" type="ORF">GC102_37585</name>
</gene>
<organism evidence="2 3">
    <name type="scientific">Paenibacillus germinis</name>
    <dbReference type="NCBI Taxonomy" id="2654979"/>
    <lineage>
        <taxon>Bacteria</taxon>
        <taxon>Bacillati</taxon>
        <taxon>Bacillota</taxon>
        <taxon>Bacilli</taxon>
        <taxon>Bacillales</taxon>
        <taxon>Paenibacillaceae</taxon>
        <taxon>Paenibacillus</taxon>
    </lineage>
</organism>
<dbReference type="Proteomes" id="UP000658690">
    <property type="component" value="Unassembled WGS sequence"/>
</dbReference>
<accession>A0ABX1ZDK6</accession>
<proteinExistence type="predicted"/>
<evidence type="ECO:0000256" key="1">
    <source>
        <dbReference type="SAM" id="Phobius"/>
    </source>
</evidence>
<evidence type="ECO:0000313" key="2">
    <source>
        <dbReference type="EMBL" id="NOU91397.1"/>
    </source>
</evidence>
<feature type="transmembrane region" description="Helical" evidence="1">
    <location>
        <begin position="207"/>
        <end position="227"/>
    </location>
</feature>
<feature type="transmembrane region" description="Helical" evidence="1">
    <location>
        <begin position="49"/>
        <end position="69"/>
    </location>
</feature>
<feature type="transmembrane region" description="Helical" evidence="1">
    <location>
        <begin position="90"/>
        <end position="113"/>
    </location>
</feature>